<dbReference type="SMART" id="SM00409">
    <property type="entry name" value="IG"/>
    <property type="match status" value="2"/>
</dbReference>
<evidence type="ECO:0000256" key="1">
    <source>
        <dbReference type="ARBA" id="ARBA00004167"/>
    </source>
</evidence>
<dbReference type="PROSITE" id="PS51257">
    <property type="entry name" value="PROKAR_LIPOPROTEIN"/>
    <property type="match status" value="1"/>
</dbReference>
<evidence type="ECO:0000256" key="2">
    <source>
        <dbReference type="ARBA" id="ARBA00023136"/>
    </source>
</evidence>
<dbReference type="PROSITE" id="PS50835">
    <property type="entry name" value="IG_LIKE"/>
    <property type="match status" value="1"/>
</dbReference>
<dbReference type="AlphaFoldDB" id="A0AAD5PVH3"/>
<dbReference type="Pfam" id="PF08205">
    <property type="entry name" value="C2-set_2"/>
    <property type="match status" value="1"/>
</dbReference>
<dbReference type="InterPro" id="IPR007110">
    <property type="entry name" value="Ig-like_dom"/>
</dbReference>
<evidence type="ECO:0000256" key="3">
    <source>
        <dbReference type="ARBA" id="ARBA00023157"/>
    </source>
</evidence>
<protein>
    <recommendedName>
        <fullName evidence="4">Ig-like domain-containing protein</fullName>
    </recommendedName>
</protein>
<keyword evidence="2" id="KW-0472">Membrane</keyword>
<sequence length="307" mass="34074">MFRFSCRSNNRPCESTSILFSTILLLFGCGWYDGVDGLKLLQVQVPAEVERGRSAVLGCRFEMEGDTLYSVKWYKGGKEFFRVVPKDNPPAQTFNVEGVQVNLAASDQNQVVLENLNLKSEGRYKCEVSAESPNFQTVYDVAEMSVVVPPRDSPVINSPKTVYRIGEEFTANCSSFPSRPPATITWTIADKPVMKEELIQYPSTLTDGGLEASVVGLHLKLRDAHFDRKGKMKLTCTASVGRMRIDGRTVVNISIADASINGDYPRQRSLTLDSRSGVNAGISQKSEFWRFCPAILLVITLMCQTFG</sequence>
<dbReference type="PANTHER" id="PTHR21261">
    <property type="entry name" value="BEAT PROTEIN"/>
    <property type="match status" value="1"/>
</dbReference>
<dbReference type="FunFam" id="2.60.40.10:FF:000437">
    <property type="entry name" value="Beat-IIIc, isoform A"/>
    <property type="match status" value="1"/>
</dbReference>
<dbReference type="Proteomes" id="UP000820818">
    <property type="component" value="Linkage Group LG3"/>
</dbReference>
<dbReference type="Gene3D" id="2.60.40.10">
    <property type="entry name" value="Immunoglobulins"/>
    <property type="match status" value="2"/>
</dbReference>
<name>A0AAD5PVH3_9CRUS</name>
<proteinExistence type="predicted"/>
<organism evidence="5 6">
    <name type="scientific">Daphnia sinensis</name>
    <dbReference type="NCBI Taxonomy" id="1820382"/>
    <lineage>
        <taxon>Eukaryota</taxon>
        <taxon>Metazoa</taxon>
        <taxon>Ecdysozoa</taxon>
        <taxon>Arthropoda</taxon>
        <taxon>Crustacea</taxon>
        <taxon>Branchiopoda</taxon>
        <taxon>Diplostraca</taxon>
        <taxon>Cladocera</taxon>
        <taxon>Anomopoda</taxon>
        <taxon>Daphniidae</taxon>
        <taxon>Daphnia</taxon>
        <taxon>Daphnia similis group</taxon>
    </lineage>
</organism>
<evidence type="ECO:0000313" key="5">
    <source>
        <dbReference type="EMBL" id="KAI9560747.1"/>
    </source>
</evidence>
<dbReference type="GO" id="GO:0016020">
    <property type="term" value="C:membrane"/>
    <property type="evidence" value="ECO:0007669"/>
    <property type="project" value="UniProtKB-SubCell"/>
</dbReference>
<evidence type="ECO:0000259" key="4">
    <source>
        <dbReference type="PROSITE" id="PS50835"/>
    </source>
</evidence>
<accession>A0AAD5PVH3</accession>
<comment type="subcellular location">
    <subcellularLocation>
        <location evidence="1">Membrane</location>
        <topology evidence="1">Single-pass membrane protein</topology>
    </subcellularLocation>
</comment>
<dbReference type="SUPFAM" id="SSF48726">
    <property type="entry name" value="Immunoglobulin"/>
    <property type="match status" value="2"/>
</dbReference>
<gene>
    <name evidence="5" type="ORF">GHT06_011699</name>
</gene>
<dbReference type="InterPro" id="IPR013162">
    <property type="entry name" value="CD80_C2-set"/>
</dbReference>
<dbReference type="InterPro" id="IPR036179">
    <property type="entry name" value="Ig-like_dom_sf"/>
</dbReference>
<dbReference type="InterPro" id="IPR013783">
    <property type="entry name" value="Ig-like_fold"/>
</dbReference>
<dbReference type="PANTHER" id="PTHR21261:SF15">
    <property type="entry name" value="BEATEN PATH IIIA, ISOFORM D-RELATED"/>
    <property type="match status" value="1"/>
</dbReference>
<dbReference type="InterPro" id="IPR003599">
    <property type="entry name" value="Ig_sub"/>
</dbReference>
<keyword evidence="3" id="KW-1015">Disulfide bond</keyword>
<evidence type="ECO:0000313" key="6">
    <source>
        <dbReference type="Proteomes" id="UP000820818"/>
    </source>
</evidence>
<comment type="caution">
    <text evidence="5">The sequence shown here is derived from an EMBL/GenBank/DDBJ whole genome shotgun (WGS) entry which is preliminary data.</text>
</comment>
<keyword evidence="6" id="KW-1185">Reference proteome</keyword>
<dbReference type="EMBL" id="WJBH02000003">
    <property type="protein sequence ID" value="KAI9560747.1"/>
    <property type="molecule type" value="Genomic_DNA"/>
</dbReference>
<feature type="domain" description="Ig-like" evidence="4">
    <location>
        <begin position="38"/>
        <end position="136"/>
    </location>
</feature>
<reference evidence="5 6" key="1">
    <citation type="submission" date="2022-05" db="EMBL/GenBank/DDBJ databases">
        <title>A multi-omics perspective on studying reproductive biology in Daphnia sinensis.</title>
        <authorList>
            <person name="Jia J."/>
        </authorList>
    </citation>
    <scope>NUCLEOTIDE SEQUENCE [LARGE SCALE GENOMIC DNA]</scope>
    <source>
        <strain evidence="5 6">WSL</strain>
    </source>
</reference>